<dbReference type="SUPFAM" id="SSF53067">
    <property type="entry name" value="Actin-like ATPase domain"/>
    <property type="match status" value="2"/>
</dbReference>
<name>A0A0C2W0X9_SERVB</name>
<dbReference type="Gene3D" id="3.90.640.10">
    <property type="entry name" value="Actin, Chain A, domain 4"/>
    <property type="match status" value="1"/>
</dbReference>
<reference evidence="2" key="2">
    <citation type="submission" date="2015-01" db="EMBL/GenBank/DDBJ databases">
        <title>Evolutionary Origins and Diversification of the Mycorrhizal Mutualists.</title>
        <authorList>
            <consortium name="DOE Joint Genome Institute"/>
            <consortium name="Mycorrhizal Genomics Consortium"/>
            <person name="Kohler A."/>
            <person name="Kuo A."/>
            <person name="Nagy L.G."/>
            <person name="Floudas D."/>
            <person name="Copeland A."/>
            <person name="Barry K.W."/>
            <person name="Cichocki N."/>
            <person name="Veneault-Fourrey C."/>
            <person name="LaButti K."/>
            <person name="Lindquist E.A."/>
            <person name="Lipzen A."/>
            <person name="Lundell T."/>
            <person name="Morin E."/>
            <person name="Murat C."/>
            <person name="Riley R."/>
            <person name="Ohm R."/>
            <person name="Sun H."/>
            <person name="Tunlid A."/>
            <person name="Henrissat B."/>
            <person name="Grigoriev I.V."/>
            <person name="Hibbett D.S."/>
            <person name="Martin F."/>
        </authorList>
    </citation>
    <scope>NUCLEOTIDE SEQUENCE [LARGE SCALE GENOMIC DNA]</scope>
    <source>
        <strain evidence="2">MAFF 305830</strain>
    </source>
</reference>
<sequence length="530" mass="58755">MPEYYSDQKYKGPEAIVVAMDIGTTQSAVSFAHFIPGVYPQGQMVTSWPGQHGGIAKTPSWVSYRGGTLKACGAEAASDFKEDRDNVAYWFKMHLNPNPPSDSTFHSPRLDIPPLPARVTIEQVYADIMRYLMDHTRRIFGESETGTAEIWDRLRNTLVVVLATPNGWDIREQATLRKAAIRASLVTEENAGQLLQFVTEAEASVHYALAQDPCQWLRKKAVFSVIDCGGSTVDTTVYRCLWTKPLSLNETCPSECLQAGGVFVDRGVRVMLERKLKGSSFSNPIVIRNIVDAFEREVKPMFDGVIEEHTLEFGAPDDNNPSLGICEGRITLSNRELKPIFDSVINQIVEHCSRVIIREKVQRVLLVGGFGESPYLRTVLSDKLSPYDATVLKVGNSAKKAASVGAIIKHIKQFIVARAAKATFGGCVRPQYDEKLHHERQHTAQPYPDGKERVDGAFHAWIKKGTVIQGTFAHKLSYHVAWDAALTSKNELAGKLGEIGIEVFAWEGNGVPTWCKEEDGTSGSVKNMWS</sequence>
<dbReference type="Proteomes" id="UP000054097">
    <property type="component" value="Unassembled WGS sequence"/>
</dbReference>
<protein>
    <recommendedName>
        <fullName evidence="3">Actin-like ATPase domain-containing protein</fullName>
    </recommendedName>
</protein>
<proteinExistence type="predicted"/>
<dbReference type="PANTHER" id="PTHR14187">
    <property type="entry name" value="ALPHA KINASE/ELONGATION FACTOR 2 KINASE"/>
    <property type="match status" value="1"/>
</dbReference>
<gene>
    <name evidence="1" type="ORF">M408DRAFT_148390</name>
</gene>
<dbReference type="AlphaFoldDB" id="A0A0C2W0X9"/>
<accession>A0A0C2W0X9</accession>
<organism evidence="1 2">
    <name type="scientific">Serendipita vermifera MAFF 305830</name>
    <dbReference type="NCBI Taxonomy" id="933852"/>
    <lineage>
        <taxon>Eukaryota</taxon>
        <taxon>Fungi</taxon>
        <taxon>Dikarya</taxon>
        <taxon>Basidiomycota</taxon>
        <taxon>Agaricomycotina</taxon>
        <taxon>Agaricomycetes</taxon>
        <taxon>Sebacinales</taxon>
        <taxon>Serendipitaceae</taxon>
        <taxon>Serendipita</taxon>
    </lineage>
</organism>
<dbReference type="InterPro" id="IPR043129">
    <property type="entry name" value="ATPase_NBD"/>
</dbReference>
<dbReference type="Gene3D" id="3.30.420.40">
    <property type="match status" value="2"/>
</dbReference>
<dbReference type="HOGENOM" id="CLU_009958_4_0_1"/>
<reference evidence="1 2" key="1">
    <citation type="submission" date="2014-04" db="EMBL/GenBank/DDBJ databases">
        <authorList>
            <consortium name="DOE Joint Genome Institute"/>
            <person name="Kuo A."/>
            <person name="Zuccaro A."/>
            <person name="Kohler A."/>
            <person name="Nagy L.G."/>
            <person name="Floudas D."/>
            <person name="Copeland A."/>
            <person name="Barry K.W."/>
            <person name="Cichocki N."/>
            <person name="Veneault-Fourrey C."/>
            <person name="LaButti K."/>
            <person name="Lindquist E.A."/>
            <person name="Lipzen A."/>
            <person name="Lundell T."/>
            <person name="Morin E."/>
            <person name="Murat C."/>
            <person name="Sun H."/>
            <person name="Tunlid A."/>
            <person name="Henrissat B."/>
            <person name="Grigoriev I.V."/>
            <person name="Hibbett D.S."/>
            <person name="Martin F."/>
            <person name="Nordberg H.P."/>
            <person name="Cantor M.N."/>
            <person name="Hua S.X."/>
        </authorList>
    </citation>
    <scope>NUCLEOTIDE SEQUENCE [LARGE SCALE GENOMIC DNA]</scope>
    <source>
        <strain evidence="1 2">MAFF 305830</strain>
    </source>
</reference>
<dbReference type="EMBL" id="KN824467">
    <property type="protein sequence ID" value="KIM20153.1"/>
    <property type="molecule type" value="Genomic_DNA"/>
</dbReference>
<keyword evidence="2" id="KW-1185">Reference proteome</keyword>
<dbReference type="STRING" id="933852.A0A0C2W0X9"/>
<evidence type="ECO:0000313" key="1">
    <source>
        <dbReference type="EMBL" id="KIM20153.1"/>
    </source>
</evidence>
<evidence type="ECO:0008006" key="3">
    <source>
        <dbReference type="Google" id="ProtNLM"/>
    </source>
</evidence>
<evidence type="ECO:0000313" key="2">
    <source>
        <dbReference type="Proteomes" id="UP000054097"/>
    </source>
</evidence>
<dbReference type="OrthoDB" id="2963168at2759"/>
<dbReference type="PANTHER" id="PTHR14187:SF5">
    <property type="entry name" value="HEAT SHOCK 70 KDA PROTEIN 12A"/>
    <property type="match status" value="1"/>
</dbReference>
<dbReference type="CDD" id="cd10170">
    <property type="entry name" value="ASKHA_NBD_HSP70"/>
    <property type="match status" value="1"/>
</dbReference>